<dbReference type="EMBL" id="RKIK01000001">
    <property type="protein sequence ID" value="ROV62536.1"/>
    <property type="molecule type" value="Genomic_DNA"/>
</dbReference>
<comment type="caution">
    <text evidence="1">The sequence shown here is derived from an EMBL/GenBank/DDBJ whole genome shotgun (WGS) entry which is preliminary data.</text>
</comment>
<evidence type="ECO:0000313" key="3">
    <source>
        <dbReference type="Proteomes" id="UP000278792"/>
    </source>
</evidence>
<dbReference type="RefSeq" id="WP_123779976.1">
    <property type="nucleotide sequence ID" value="NZ_RKIK01000001.1"/>
</dbReference>
<reference evidence="1 3" key="1">
    <citation type="submission" date="2018-11" db="EMBL/GenBank/DDBJ databases">
        <title>Vibrio ponticus strain CAIM 1751 pathogenic for the snapper Lutjanus guttatus.</title>
        <authorList>
            <person name="Soto-Rodriguez S."/>
            <person name="Lozano-Olvera R."/>
            <person name="Gomez-Gil B."/>
        </authorList>
    </citation>
    <scope>NUCLEOTIDE SEQUENCE [LARGE SCALE GENOMIC DNA]</scope>
    <source>
        <strain evidence="1 3">CAIM 1751</strain>
    </source>
</reference>
<dbReference type="Proteomes" id="UP000278792">
    <property type="component" value="Unassembled WGS sequence"/>
</dbReference>
<evidence type="ECO:0000313" key="1">
    <source>
        <dbReference type="EMBL" id="ROV62531.1"/>
    </source>
</evidence>
<dbReference type="EMBL" id="RKIK01000001">
    <property type="protein sequence ID" value="ROV62531.1"/>
    <property type="molecule type" value="Genomic_DNA"/>
</dbReference>
<gene>
    <name evidence="1" type="ORF">EGH82_00400</name>
    <name evidence="2" type="ORF">EGH82_00425</name>
</gene>
<evidence type="ECO:0000313" key="2">
    <source>
        <dbReference type="EMBL" id="ROV62536.1"/>
    </source>
</evidence>
<sequence length="361" mass="39861">MKHIWWVALCVVNLSGCATTPINSIAEFGMSMNQVSQQIDSDLDKLGELAIQSQADSLAYLTLNQSHDQPCQTSATEVIQSLADITPTQCNLALQMSDLGSIVNPTSPLLRKQMPILEANQQLSAYAVALTELANASSKIAIQQNAIELTGALSSLNDRYLDLRYASDANRETIILTKQQAFRDNEALIATTIAGFAQTITEQKRRSALKEIVNQAQLIIEQLIPAIIAELEYAQLHQSMATFERSALTDAISRYNQTSAKKAQKPTKAAASILEFHQRYLEIQAAALKDQQMITAFKQIATSHREIAQEINKNRFSSKEIISSISALNKEYQQLHSFKTLLASCQGNIVKNKQGFLICKS</sequence>
<dbReference type="AlphaFoldDB" id="A0A3N3E722"/>
<protein>
    <submittedName>
        <fullName evidence="1">Uncharacterized protein</fullName>
    </submittedName>
</protein>
<accession>A0A3N3E722</accession>
<name>A0A3N3E722_9VIBR</name>
<organism evidence="1 3">
    <name type="scientific">Vibrio ponticus</name>
    <dbReference type="NCBI Taxonomy" id="265668"/>
    <lineage>
        <taxon>Bacteria</taxon>
        <taxon>Pseudomonadati</taxon>
        <taxon>Pseudomonadota</taxon>
        <taxon>Gammaproteobacteria</taxon>
        <taxon>Vibrionales</taxon>
        <taxon>Vibrionaceae</taxon>
        <taxon>Vibrio</taxon>
    </lineage>
</organism>
<proteinExistence type="predicted"/>